<keyword evidence="2" id="KW-0560">Oxidoreductase</keyword>
<dbReference type="Pfam" id="PF00296">
    <property type="entry name" value="Bac_luciferase"/>
    <property type="match status" value="1"/>
</dbReference>
<dbReference type="AlphaFoldDB" id="A0A543ANE3"/>
<keyword evidence="2" id="KW-0503">Monooxygenase</keyword>
<dbReference type="Proteomes" id="UP000319746">
    <property type="component" value="Unassembled WGS sequence"/>
</dbReference>
<reference evidence="2 3" key="1">
    <citation type="submission" date="2019-06" db="EMBL/GenBank/DDBJ databases">
        <title>Sequencing the genomes of 1000 actinobacteria strains.</title>
        <authorList>
            <person name="Klenk H.-P."/>
        </authorList>
    </citation>
    <scope>NUCLEOTIDE SEQUENCE [LARGE SCALE GENOMIC DNA]</scope>
    <source>
        <strain evidence="2 3">DSM 24083</strain>
    </source>
</reference>
<dbReference type="RefSeq" id="WP_141864516.1">
    <property type="nucleotide sequence ID" value="NZ_BAABAN010000016.1"/>
</dbReference>
<dbReference type="InterPro" id="IPR011251">
    <property type="entry name" value="Luciferase-like_dom"/>
</dbReference>
<comment type="caution">
    <text evidence="2">The sequence shown here is derived from an EMBL/GenBank/DDBJ whole genome shotgun (WGS) entry which is preliminary data.</text>
</comment>
<proteinExistence type="predicted"/>
<dbReference type="GO" id="GO:0005829">
    <property type="term" value="C:cytosol"/>
    <property type="evidence" value="ECO:0007669"/>
    <property type="project" value="TreeGrafter"/>
</dbReference>
<keyword evidence="3" id="KW-1185">Reference proteome</keyword>
<evidence type="ECO:0000313" key="3">
    <source>
        <dbReference type="Proteomes" id="UP000319746"/>
    </source>
</evidence>
<dbReference type="PANTHER" id="PTHR30137:SF15">
    <property type="entry name" value="BLL6902 PROTEIN"/>
    <property type="match status" value="1"/>
</dbReference>
<protein>
    <submittedName>
        <fullName evidence="2">Putative FMN-dependent luciferase-like monooxygenase</fullName>
    </submittedName>
</protein>
<dbReference type="InterPro" id="IPR050766">
    <property type="entry name" value="Bact_Lucif_Oxidored"/>
</dbReference>
<gene>
    <name evidence="2" type="ORF">FB556_0558</name>
</gene>
<dbReference type="Gene3D" id="3.20.20.30">
    <property type="entry name" value="Luciferase-like domain"/>
    <property type="match status" value="1"/>
</dbReference>
<evidence type="ECO:0000313" key="2">
    <source>
        <dbReference type="EMBL" id="TQL74107.1"/>
    </source>
</evidence>
<feature type="domain" description="Luciferase-like" evidence="1">
    <location>
        <begin position="10"/>
        <end position="290"/>
    </location>
</feature>
<name>A0A543ANE3_9MICC</name>
<dbReference type="EMBL" id="VFOU01000001">
    <property type="protein sequence ID" value="TQL74107.1"/>
    <property type="molecule type" value="Genomic_DNA"/>
</dbReference>
<dbReference type="PANTHER" id="PTHR30137">
    <property type="entry name" value="LUCIFERASE-LIKE MONOOXYGENASE"/>
    <property type="match status" value="1"/>
</dbReference>
<accession>A0A543ANE3</accession>
<dbReference type="GO" id="GO:0016705">
    <property type="term" value="F:oxidoreductase activity, acting on paired donors, with incorporation or reduction of molecular oxygen"/>
    <property type="evidence" value="ECO:0007669"/>
    <property type="project" value="InterPro"/>
</dbReference>
<organism evidence="2 3">
    <name type="scientific">Enteractinococcus coprophilus</name>
    <dbReference type="NCBI Taxonomy" id="1027633"/>
    <lineage>
        <taxon>Bacteria</taxon>
        <taxon>Bacillati</taxon>
        <taxon>Actinomycetota</taxon>
        <taxon>Actinomycetes</taxon>
        <taxon>Micrococcales</taxon>
        <taxon>Micrococcaceae</taxon>
    </lineage>
</organism>
<dbReference type="InterPro" id="IPR036661">
    <property type="entry name" value="Luciferase-like_sf"/>
</dbReference>
<dbReference type="OrthoDB" id="7903015at2"/>
<dbReference type="SUPFAM" id="SSF51679">
    <property type="entry name" value="Bacterial luciferase-like"/>
    <property type="match status" value="1"/>
</dbReference>
<evidence type="ECO:0000259" key="1">
    <source>
        <dbReference type="Pfam" id="PF00296"/>
    </source>
</evidence>
<dbReference type="GO" id="GO:0004497">
    <property type="term" value="F:monooxygenase activity"/>
    <property type="evidence" value="ECO:0007669"/>
    <property type="project" value="UniProtKB-KW"/>
</dbReference>
<sequence>MPRIGFFTRLLEDGTASQRYDWALQQIQQAERCGFSTAWIAQHHFNADEGGLPTPWPLLGAAAQATQRIRLGTAVVTLPHENPVRTAEDAAVVDILSGGRLEFGIAPGASAENLDALGYANTNARELFNDKLPILRAALAGEPLGQAGMVLQPLAEGLNERMWQATFSANGATRAGQAGDGLMLSRIQPGSEVGELVGDLQMPIIQTYIKQLADGVAPRILASRTAVVIDEENRSAALQHLRSRVAVLAERNLRNNGELISADDLNDADLLRYTNTYFGTVDEVAEQLAGDQAANASTEVSFQVHSLDPGHEITMRSLELLGTQVAPALGWSIEN</sequence>